<accession>A0A5B7J3H6</accession>
<name>A0A5B7J3H6_PORTR</name>
<dbReference type="InterPro" id="IPR036691">
    <property type="entry name" value="Endo/exonu/phosph_ase_sf"/>
</dbReference>
<dbReference type="Gene3D" id="3.60.10.10">
    <property type="entry name" value="Endonuclease/exonuclease/phosphatase"/>
    <property type="match status" value="1"/>
</dbReference>
<sequence length="249" mass="28506">MATPNSTSEFPSGEGTIRAVRAGNISRSDCSSGSDTKYLYTSLNFFFIYFCNIRCLRSNFQSVEHHLSSAKPHHLFLTEIQLSEATDKSPFSVPSYFLYPHFRFKDGCCVYVRNDLACFHAHALESSELITICLRLNSHSLNKVICAVYLSHNSSDYKKYFAYLTSKVEHNLFLYPFVKISILRDFNVHHQLWLSSPFTDHPGDHASKFPILHDLVLEQLMQHRTRSSVEEVTQAFCFCQLAGPEKVLC</sequence>
<comment type="caution">
    <text evidence="1">The sequence shown here is derived from an EMBL/GenBank/DDBJ whole genome shotgun (WGS) entry which is preliminary data.</text>
</comment>
<dbReference type="AlphaFoldDB" id="A0A5B7J3H6"/>
<evidence type="ECO:0000313" key="2">
    <source>
        <dbReference type="Proteomes" id="UP000324222"/>
    </source>
</evidence>
<proteinExistence type="predicted"/>
<dbReference type="SUPFAM" id="SSF56219">
    <property type="entry name" value="DNase I-like"/>
    <property type="match status" value="1"/>
</dbReference>
<reference evidence="1 2" key="1">
    <citation type="submission" date="2019-05" db="EMBL/GenBank/DDBJ databases">
        <title>Another draft genome of Portunus trituberculatus and its Hox gene families provides insights of decapod evolution.</title>
        <authorList>
            <person name="Jeong J.-H."/>
            <person name="Song I."/>
            <person name="Kim S."/>
            <person name="Choi T."/>
            <person name="Kim D."/>
            <person name="Ryu S."/>
            <person name="Kim W."/>
        </authorList>
    </citation>
    <scope>NUCLEOTIDE SEQUENCE [LARGE SCALE GENOMIC DNA]</scope>
    <source>
        <tissue evidence="1">Muscle</tissue>
    </source>
</reference>
<organism evidence="1 2">
    <name type="scientific">Portunus trituberculatus</name>
    <name type="common">Swimming crab</name>
    <name type="synonym">Neptunus trituberculatus</name>
    <dbReference type="NCBI Taxonomy" id="210409"/>
    <lineage>
        <taxon>Eukaryota</taxon>
        <taxon>Metazoa</taxon>
        <taxon>Ecdysozoa</taxon>
        <taxon>Arthropoda</taxon>
        <taxon>Crustacea</taxon>
        <taxon>Multicrustacea</taxon>
        <taxon>Malacostraca</taxon>
        <taxon>Eumalacostraca</taxon>
        <taxon>Eucarida</taxon>
        <taxon>Decapoda</taxon>
        <taxon>Pleocyemata</taxon>
        <taxon>Brachyura</taxon>
        <taxon>Eubrachyura</taxon>
        <taxon>Portunoidea</taxon>
        <taxon>Portunidae</taxon>
        <taxon>Portuninae</taxon>
        <taxon>Portunus</taxon>
    </lineage>
</organism>
<gene>
    <name evidence="1" type="ORF">E2C01_086325</name>
</gene>
<dbReference type="EMBL" id="VSRR010087270">
    <property type="protein sequence ID" value="MPC91300.1"/>
    <property type="molecule type" value="Genomic_DNA"/>
</dbReference>
<keyword evidence="2" id="KW-1185">Reference proteome</keyword>
<evidence type="ECO:0008006" key="3">
    <source>
        <dbReference type="Google" id="ProtNLM"/>
    </source>
</evidence>
<evidence type="ECO:0000313" key="1">
    <source>
        <dbReference type="EMBL" id="MPC91300.1"/>
    </source>
</evidence>
<protein>
    <recommendedName>
        <fullName evidence="3">Endonuclease/exonuclease/phosphatase domain-containing protein</fullName>
    </recommendedName>
</protein>
<dbReference type="Proteomes" id="UP000324222">
    <property type="component" value="Unassembled WGS sequence"/>
</dbReference>